<organism evidence="2 3">
    <name type="scientific">Candidatus Desulfatibia profunda</name>
    <dbReference type="NCBI Taxonomy" id="2841695"/>
    <lineage>
        <taxon>Bacteria</taxon>
        <taxon>Pseudomonadati</taxon>
        <taxon>Thermodesulfobacteriota</taxon>
        <taxon>Desulfobacteria</taxon>
        <taxon>Desulfobacterales</taxon>
        <taxon>Desulfobacterales incertae sedis</taxon>
        <taxon>Candidatus Desulfatibia</taxon>
    </lineage>
</organism>
<reference evidence="2 3" key="1">
    <citation type="submission" date="2020-08" db="EMBL/GenBank/DDBJ databases">
        <title>Bridging the membrane lipid divide: bacteria of the FCB group superphylum have the potential to synthesize archaeal ether lipids.</title>
        <authorList>
            <person name="Villanueva L."/>
            <person name="Von Meijenfeldt F.A.B."/>
            <person name="Westbye A.B."/>
            <person name="Yadav S."/>
            <person name="Hopmans E.C."/>
            <person name="Dutilh B.E."/>
            <person name="Sinninghe Damste J.S."/>
        </authorList>
    </citation>
    <scope>NUCLEOTIDE SEQUENCE [LARGE SCALE GENOMIC DNA]</scope>
    <source>
        <strain evidence="2">NIOZ-UU30</strain>
    </source>
</reference>
<evidence type="ECO:0000259" key="1">
    <source>
        <dbReference type="SMART" id="SM00481"/>
    </source>
</evidence>
<dbReference type="PANTHER" id="PTHR42924">
    <property type="entry name" value="EXONUCLEASE"/>
    <property type="match status" value="1"/>
</dbReference>
<name>A0A8J6NPN6_9BACT</name>
<dbReference type="SMART" id="SM00481">
    <property type="entry name" value="POLIIIAc"/>
    <property type="match status" value="1"/>
</dbReference>
<dbReference type="CDD" id="cd07438">
    <property type="entry name" value="PHP_HisPPase_AMP"/>
    <property type="match status" value="1"/>
</dbReference>
<dbReference type="GO" id="GO:0004534">
    <property type="term" value="F:5'-3' RNA exonuclease activity"/>
    <property type="evidence" value="ECO:0007669"/>
    <property type="project" value="TreeGrafter"/>
</dbReference>
<gene>
    <name evidence="2" type="ORF">H8E23_13875</name>
</gene>
<evidence type="ECO:0000313" key="2">
    <source>
        <dbReference type="EMBL" id="MBC8362474.1"/>
    </source>
</evidence>
<dbReference type="AlphaFoldDB" id="A0A8J6NPN6"/>
<dbReference type="PANTHER" id="PTHR42924:SF3">
    <property type="entry name" value="POLYMERASE_HISTIDINOL PHOSPHATASE N-TERMINAL DOMAIN-CONTAINING PROTEIN"/>
    <property type="match status" value="1"/>
</dbReference>
<dbReference type="GO" id="GO:0035312">
    <property type="term" value="F:5'-3' DNA exonuclease activity"/>
    <property type="evidence" value="ECO:0007669"/>
    <property type="project" value="TreeGrafter"/>
</dbReference>
<feature type="domain" description="Polymerase/histidinol phosphatase N-terminal" evidence="1">
    <location>
        <begin position="3"/>
        <end position="68"/>
    </location>
</feature>
<evidence type="ECO:0000313" key="3">
    <source>
        <dbReference type="Proteomes" id="UP000603434"/>
    </source>
</evidence>
<dbReference type="InterPro" id="IPR052018">
    <property type="entry name" value="PHP_domain"/>
</dbReference>
<proteinExistence type="predicted"/>
<dbReference type="Gene3D" id="3.20.20.140">
    <property type="entry name" value="Metal-dependent hydrolases"/>
    <property type="match status" value="1"/>
</dbReference>
<sequence>MKIDLHIHSTASDGTLSPLEILRLACTLKLGAIAITDHDTVEGSKKALALEIPSSIKFLTGVEISASPPPSFSCPGSFHILGYALNTDDPVLNQTLKQLQLARKNRNPRILKILKELGIHLTLNEVLQEAGECQLGRPHIARLMVTKGHVQSIDEAFDKYLGKGKPAYVDKYRLDCAKAIEIILGAGGVPVLAHPFLIQARSDEVLEDLIIALTRMGLKGIEVYYPRHPPEQTDRYAELAKRHCLLMTGGSDFHGSLTPEIKMGSGKGNLFVPYALYQRLIHSI</sequence>
<dbReference type="InterPro" id="IPR003141">
    <property type="entry name" value="Pol/His_phosphatase_N"/>
</dbReference>
<dbReference type="InterPro" id="IPR016195">
    <property type="entry name" value="Pol/histidinol_Pase-like"/>
</dbReference>
<dbReference type="Pfam" id="PF02811">
    <property type="entry name" value="PHP"/>
    <property type="match status" value="1"/>
</dbReference>
<dbReference type="InterPro" id="IPR004013">
    <property type="entry name" value="PHP_dom"/>
</dbReference>
<dbReference type="EMBL" id="JACNJH010000195">
    <property type="protein sequence ID" value="MBC8362474.1"/>
    <property type="molecule type" value="Genomic_DNA"/>
</dbReference>
<dbReference type="SUPFAM" id="SSF89550">
    <property type="entry name" value="PHP domain-like"/>
    <property type="match status" value="1"/>
</dbReference>
<comment type="caution">
    <text evidence="2">The sequence shown here is derived from an EMBL/GenBank/DDBJ whole genome shotgun (WGS) entry which is preliminary data.</text>
</comment>
<dbReference type="Gene3D" id="1.10.150.650">
    <property type="match status" value="1"/>
</dbReference>
<accession>A0A8J6NPN6</accession>
<dbReference type="Proteomes" id="UP000603434">
    <property type="component" value="Unassembled WGS sequence"/>
</dbReference>
<protein>
    <submittedName>
        <fullName evidence="2">PHP domain-containing protein</fullName>
    </submittedName>
</protein>